<sequence length="170" mass="19840">MSVPNKIKSYLEDSKYHFQVIEHSPTERSLENLSTAKCPPTQLAKVLVFEINKRKSFVILPSDELVHLGTLKDELETGQVKMLRESDLEEYFNDCEVGATPPFGGLYNMPIYLSSHFQKDQEMYFNGGTHTDLVRMPYQEFLIVEHPTIANFSVPIKDFSDYREEYRRFF</sequence>
<reference evidence="3" key="1">
    <citation type="journal article" date="2017" name="Proc. Natl. Acad. Sci. U.S.A.">
        <title>Simulation of Deepwater Horizon oil plume reveals substrate specialization within a complex community of hydrocarbon-degraders.</title>
        <authorList>
            <person name="Hu P."/>
            <person name="Dubinsky E.A."/>
            <person name="Probst A.J."/>
            <person name="Wang J."/>
            <person name="Sieber C.M.K."/>
            <person name="Tom L.M."/>
            <person name="Gardinali P."/>
            <person name="Banfield J.F."/>
            <person name="Atlas R.M."/>
            <person name="Andersen G.L."/>
        </authorList>
    </citation>
    <scope>NUCLEOTIDE SEQUENCE [LARGE SCALE GENOMIC DNA]</scope>
</reference>
<dbReference type="EMBL" id="MAAO01000006">
    <property type="protein sequence ID" value="OUR96285.1"/>
    <property type="molecule type" value="Genomic_DNA"/>
</dbReference>
<dbReference type="GO" id="GO:0002161">
    <property type="term" value="F:aminoacyl-tRNA deacylase activity"/>
    <property type="evidence" value="ECO:0007669"/>
    <property type="project" value="InterPro"/>
</dbReference>
<name>A0A1Y5F6D1_9BACT</name>
<dbReference type="Pfam" id="PF04073">
    <property type="entry name" value="tRNA_edit"/>
    <property type="match status" value="1"/>
</dbReference>
<feature type="domain" description="YbaK/aminoacyl-tRNA synthetase-associated" evidence="1">
    <location>
        <begin position="29"/>
        <end position="141"/>
    </location>
</feature>
<dbReference type="InterPro" id="IPR007214">
    <property type="entry name" value="YbaK/aa-tRNA-synth-assoc-dom"/>
</dbReference>
<protein>
    <recommendedName>
        <fullName evidence="1">YbaK/aminoacyl-tRNA synthetase-associated domain-containing protein</fullName>
    </recommendedName>
</protein>
<dbReference type="InterPro" id="IPR036754">
    <property type="entry name" value="YbaK/aa-tRNA-synt-asso_dom_sf"/>
</dbReference>
<organism evidence="2 3">
    <name type="scientific">Halobacteriovorax marinus</name>
    <dbReference type="NCBI Taxonomy" id="97084"/>
    <lineage>
        <taxon>Bacteria</taxon>
        <taxon>Pseudomonadati</taxon>
        <taxon>Bdellovibrionota</taxon>
        <taxon>Bacteriovoracia</taxon>
        <taxon>Bacteriovoracales</taxon>
        <taxon>Halobacteriovoraceae</taxon>
        <taxon>Halobacteriovorax</taxon>
    </lineage>
</organism>
<evidence type="ECO:0000313" key="2">
    <source>
        <dbReference type="EMBL" id="OUR96285.1"/>
    </source>
</evidence>
<dbReference type="SUPFAM" id="SSF55826">
    <property type="entry name" value="YbaK/ProRS associated domain"/>
    <property type="match status" value="1"/>
</dbReference>
<evidence type="ECO:0000259" key="1">
    <source>
        <dbReference type="Pfam" id="PF04073"/>
    </source>
</evidence>
<evidence type="ECO:0000313" key="3">
    <source>
        <dbReference type="Proteomes" id="UP000196531"/>
    </source>
</evidence>
<dbReference type="Gene3D" id="3.90.960.10">
    <property type="entry name" value="YbaK/aminoacyl-tRNA synthetase-associated domain"/>
    <property type="match status" value="1"/>
</dbReference>
<gene>
    <name evidence="2" type="ORF">A9Q84_07970</name>
</gene>
<dbReference type="AlphaFoldDB" id="A0A1Y5F6D1"/>
<dbReference type="CDD" id="cd04332">
    <property type="entry name" value="YbaK_like"/>
    <property type="match status" value="1"/>
</dbReference>
<proteinExistence type="predicted"/>
<comment type="caution">
    <text evidence="2">The sequence shown here is derived from an EMBL/GenBank/DDBJ whole genome shotgun (WGS) entry which is preliminary data.</text>
</comment>
<dbReference type="Proteomes" id="UP000196531">
    <property type="component" value="Unassembled WGS sequence"/>
</dbReference>
<accession>A0A1Y5F6D1</accession>